<dbReference type="SUPFAM" id="SSF53098">
    <property type="entry name" value="Ribonuclease H-like"/>
    <property type="match status" value="1"/>
</dbReference>
<feature type="compositionally biased region" description="Acidic residues" evidence="6">
    <location>
        <begin position="332"/>
        <end position="341"/>
    </location>
</feature>
<feature type="region of interest" description="Disordered" evidence="6">
    <location>
        <begin position="315"/>
        <end position="355"/>
    </location>
</feature>
<comment type="caution">
    <text evidence="7">The sequence shown here is derived from an EMBL/GenBank/DDBJ whole genome shotgun (WGS) entry which is preliminary data.</text>
</comment>
<proteinExistence type="predicted"/>
<dbReference type="STRING" id="1165861.A0A0L0VRJ6"/>
<protein>
    <recommendedName>
        <fullName evidence="9">DUF659 domain-containing protein</fullName>
    </recommendedName>
</protein>
<gene>
    <name evidence="7" type="ORF">PSTG_05013</name>
</gene>
<reference evidence="8" key="1">
    <citation type="submission" date="2014-03" db="EMBL/GenBank/DDBJ databases">
        <title>The Genome Sequence of Puccinia striiformis f. sp. tritici PST-78.</title>
        <authorList>
            <consortium name="The Broad Institute Genome Sequencing Platform"/>
            <person name="Cuomo C."/>
            <person name="Hulbert S."/>
            <person name="Chen X."/>
            <person name="Walker B."/>
            <person name="Young S.K."/>
            <person name="Zeng Q."/>
            <person name="Gargeya S."/>
            <person name="Fitzgerald M."/>
            <person name="Haas B."/>
            <person name="Abouelleil A."/>
            <person name="Alvarado L."/>
            <person name="Arachchi H.M."/>
            <person name="Berlin A.M."/>
            <person name="Chapman S.B."/>
            <person name="Goldberg J."/>
            <person name="Griggs A."/>
            <person name="Gujja S."/>
            <person name="Hansen M."/>
            <person name="Howarth C."/>
            <person name="Imamovic A."/>
            <person name="Larimer J."/>
            <person name="McCowan C."/>
            <person name="Montmayeur A."/>
            <person name="Murphy C."/>
            <person name="Neiman D."/>
            <person name="Pearson M."/>
            <person name="Priest M."/>
            <person name="Roberts A."/>
            <person name="Saif S."/>
            <person name="Shea T."/>
            <person name="Sisk P."/>
            <person name="Sykes S."/>
            <person name="Wortman J."/>
            <person name="Nusbaum C."/>
            <person name="Birren B."/>
        </authorList>
    </citation>
    <scope>NUCLEOTIDE SEQUENCE [LARGE SCALE GENOMIC DNA]</scope>
    <source>
        <strain evidence="8">race PST-78</strain>
    </source>
</reference>
<comment type="subcellular location">
    <subcellularLocation>
        <location evidence="1">Nucleus</location>
    </subcellularLocation>
</comment>
<dbReference type="InterPro" id="IPR052035">
    <property type="entry name" value="ZnF_BED_domain_contain"/>
</dbReference>
<evidence type="ECO:0000313" key="8">
    <source>
        <dbReference type="Proteomes" id="UP000054564"/>
    </source>
</evidence>
<dbReference type="AlphaFoldDB" id="A0A0L0VRJ6"/>
<dbReference type="PANTHER" id="PTHR46481">
    <property type="entry name" value="ZINC FINGER BED DOMAIN-CONTAINING PROTEIN 4"/>
    <property type="match status" value="1"/>
</dbReference>
<keyword evidence="4" id="KW-0862">Zinc</keyword>
<dbReference type="Proteomes" id="UP000054564">
    <property type="component" value="Unassembled WGS sequence"/>
</dbReference>
<evidence type="ECO:0000256" key="3">
    <source>
        <dbReference type="ARBA" id="ARBA00022771"/>
    </source>
</evidence>
<sequence>MNIKPLKLGALPLEVRKKEPQNSFQMNSSLKGQSSYIKTSSVCVTPTSTHLNFLSNKTSTGEERSLIHLRWRLHWPTYDNSTTNLSKHIATCHNKQNGEIESQKLASVGVTGTGNINLCDVAQLCAVWCAETAQPFLALGEQAHRGILHPTVLKNLPTRKAVSRDIGILYTAVQESLIETLKDCFRAMYLGLDAWQSPGGFDVLGTVLYCLVEDETGAFELEAMPLDFVRLKERHTGVYLDKTVCLIVEKFRVQNKICGIVTNDASNNKTMIEEIKKYSWARFKGKGQWVRFFAHILNLIAQVILRPFGSHKKETQGGLRAHKSDSDNNNSDPDDTEDLNEVLDHTRGDNDDVKTQTTGKLAMGWIPNDEIELETDNIAVFSDEEDDDQYSLVSCKDTWAKVSPFFLLSITCKLNKSPNSKELLVDICREKGCLKPHNVERDVRTQWNSTFVQSSGILRCSEAILEWQKDKRHGTLQSTLSSDESDKAKPEINTAVFCRCNNGGH</sequence>
<keyword evidence="3" id="KW-0863">Zinc-finger</keyword>
<evidence type="ECO:0000256" key="1">
    <source>
        <dbReference type="ARBA" id="ARBA00004123"/>
    </source>
</evidence>
<name>A0A0L0VRJ6_9BASI</name>
<accession>A0A0L0VRJ6</accession>
<evidence type="ECO:0000256" key="5">
    <source>
        <dbReference type="ARBA" id="ARBA00023242"/>
    </source>
</evidence>
<feature type="compositionally biased region" description="Basic and acidic residues" evidence="6">
    <location>
        <begin position="342"/>
        <end position="354"/>
    </location>
</feature>
<evidence type="ECO:0000256" key="6">
    <source>
        <dbReference type="SAM" id="MobiDB-lite"/>
    </source>
</evidence>
<dbReference type="EMBL" id="AJIL01000027">
    <property type="protein sequence ID" value="KNF01896.1"/>
    <property type="molecule type" value="Genomic_DNA"/>
</dbReference>
<dbReference type="PANTHER" id="PTHR46481:SF10">
    <property type="entry name" value="ZINC FINGER BED DOMAIN-CONTAINING PROTEIN 39"/>
    <property type="match status" value="1"/>
</dbReference>
<evidence type="ECO:0008006" key="9">
    <source>
        <dbReference type="Google" id="ProtNLM"/>
    </source>
</evidence>
<evidence type="ECO:0000313" key="7">
    <source>
        <dbReference type="EMBL" id="KNF01896.1"/>
    </source>
</evidence>
<dbReference type="GO" id="GO:0008270">
    <property type="term" value="F:zinc ion binding"/>
    <property type="evidence" value="ECO:0007669"/>
    <property type="project" value="UniProtKB-KW"/>
</dbReference>
<dbReference type="GO" id="GO:0005634">
    <property type="term" value="C:nucleus"/>
    <property type="evidence" value="ECO:0007669"/>
    <property type="project" value="UniProtKB-SubCell"/>
</dbReference>
<keyword evidence="8" id="KW-1185">Reference proteome</keyword>
<evidence type="ECO:0000256" key="4">
    <source>
        <dbReference type="ARBA" id="ARBA00022833"/>
    </source>
</evidence>
<dbReference type="InterPro" id="IPR012337">
    <property type="entry name" value="RNaseH-like_sf"/>
</dbReference>
<keyword evidence="2" id="KW-0479">Metal-binding</keyword>
<organism evidence="7 8">
    <name type="scientific">Puccinia striiformis f. sp. tritici PST-78</name>
    <dbReference type="NCBI Taxonomy" id="1165861"/>
    <lineage>
        <taxon>Eukaryota</taxon>
        <taxon>Fungi</taxon>
        <taxon>Dikarya</taxon>
        <taxon>Basidiomycota</taxon>
        <taxon>Pucciniomycotina</taxon>
        <taxon>Pucciniomycetes</taxon>
        <taxon>Pucciniales</taxon>
        <taxon>Pucciniaceae</taxon>
        <taxon>Puccinia</taxon>
    </lineage>
</organism>
<keyword evidence="5" id="KW-0539">Nucleus</keyword>
<evidence type="ECO:0000256" key="2">
    <source>
        <dbReference type="ARBA" id="ARBA00022723"/>
    </source>
</evidence>